<reference evidence="8" key="2">
    <citation type="journal article" date="2024" name="Plant">
        <title>Genomic evolution and insights into agronomic trait innovations of Sesamum species.</title>
        <authorList>
            <person name="Miao H."/>
            <person name="Wang L."/>
            <person name="Qu L."/>
            <person name="Liu H."/>
            <person name="Sun Y."/>
            <person name="Le M."/>
            <person name="Wang Q."/>
            <person name="Wei S."/>
            <person name="Zheng Y."/>
            <person name="Lin W."/>
            <person name="Duan Y."/>
            <person name="Cao H."/>
            <person name="Xiong S."/>
            <person name="Wang X."/>
            <person name="Wei L."/>
            <person name="Li C."/>
            <person name="Ma Q."/>
            <person name="Ju M."/>
            <person name="Zhao R."/>
            <person name="Li G."/>
            <person name="Mu C."/>
            <person name="Tian Q."/>
            <person name="Mei H."/>
            <person name="Zhang T."/>
            <person name="Gao T."/>
            <person name="Zhang H."/>
        </authorList>
    </citation>
    <scope>NUCLEOTIDE SEQUENCE</scope>
    <source>
        <strain evidence="8">G01</strain>
    </source>
</reference>
<dbReference type="PANTHER" id="PTHR31448">
    <property type="entry name" value="MYOSIN-BINDING PROTEIN 2"/>
    <property type="match status" value="1"/>
</dbReference>
<evidence type="ECO:0000256" key="3">
    <source>
        <dbReference type="ARBA" id="ARBA00022989"/>
    </source>
</evidence>
<evidence type="ECO:0000256" key="2">
    <source>
        <dbReference type="ARBA" id="ARBA00022692"/>
    </source>
</evidence>
<protein>
    <submittedName>
        <fullName evidence="8">Myosin-binding protein 4</fullName>
    </submittedName>
</protein>
<evidence type="ECO:0000313" key="8">
    <source>
        <dbReference type="EMBL" id="KAL0364791.1"/>
    </source>
</evidence>
<proteinExistence type="predicted"/>
<accession>A0AAW2QAL8</accession>
<evidence type="ECO:0000259" key="7">
    <source>
        <dbReference type="PROSITE" id="PS51775"/>
    </source>
</evidence>
<dbReference type="AlphaFoldDB" id="A0AAW2QAL8"/>
<dbReference type="Pfam" id="PF04576">
    <property type="entry name" value="Zein-binding"/>
    <property type="match status" value="1"/>
</dbReference>
<dbReference type="InterPro" id="IPR007656">
    <property type="entry name" value="GTD-bd"/>
</dbReference>
<comment type="caution">
    <text evidence="8">The sequence shown here is derived from an EMBL/GenBank/DDBJ whole genome shotgun (WGS) entry which is preliminary data.</text>
</comment>
<gene>
    <name evidence="8" type="ORF">Sangu_0576700</name>
</gene>
<dbReference type="GO" id="GO:0080115">
    <property type="term" value="F:myosin XI tail binding"/>
    <property type="evidence" value="ECO:0007669"/>
    <property type="project" value="UniProtKB-ARBA"/>
</dbReference>
<keyword evidence="4" id="KW-0472">Membrane</keyword>
<evidence type="ECO:0000256" key="5">
    <source>
        <dbReference type="SAM" id="Coils"/>
    </source>
</evidence>
<feature type="domain" description="GTD-binding" evidence="7">
    <location>
        <begin position="527"/>
        <end position="625"/>
    </location>
</feature>
<sequence length="806" mass="91557">MFGEVADLGDQYWIILLIIGDIASLFCWSDQPLALEFQVEWIQDRVQPMNLGKEFLSFARYCQLQIPCLLCSRLDHVLGSERSGFYWDLICHRHKIKISSLVLCKLHDNLVDVHGTCESCLFSFATVNKSNAETYRLLVGKLGAEPYFGLAEGATSDEHNNGSSGTRICTCCNEQWISRTYTENLFQSKSIDSEGAELDPYVTAKYNVDEVHEITERSSQLGQKWNKDADLLPHVEYTKVKVNSDTESEGPFWIMKMRMHLFVKRRSQRKIHHPTPEKSIDPVQPTEFSRTESGDHTNFRHNVEPEAPVGHGLEELNRRQPDHKNGHFLPPDISGTHYYASKETNDTSPTQMEKVVHAECGEASNLASDSAGAAELWKEVDMEHEDTLRIGRELIQADENQMDLKPNKNDSLQISESLDLGAAYKLALGIRGRQLSGRLLEQQRSMKESLRASEDLKLLLSQLSSRGIEVPLNDMSPRVSANSEDFKAMDASIATGIQIIQRRISLERNESTLSLDGSTISEIEGESVEDRLRRQVEHDKKIMSTLYKELEEERNASAIAANQSMAMITRLQEEKATLHMEALQCLRMMDEQAEHDDEALQQANDLLTDKEKQIQDLEYELELYKNQFGDIALPNTCVKPRPESDADVLTAHKIEANCEESNMTAFSNSDNDKHDISNKIDGAPKTLDSEMASERISLPQFEDEMQFILQCLRKLEEKLYMLAKHDIYSDMIDEASSTGEVLEASAPDQLDSMGFLKKMAEEKTIIYQQMQSCTRKLHLMIYVEMRMKVKDMVNSSLANMPTKMLS</sequence>
<dbReference type="GO" id="GO:0016020">
    <property type="term" value="C:membrane"/>
    <property type="evidence" value="ECO:0007669"/>
    <property type="project" value="UniProtKB-SubCell"/>
</dbReference>
<name>A0AAW2QAL8_9LAMI</name>
<feature type="region of interest" description="Disordered" evidence="6">
    <location>
        <begin position="267"/>
        <end position="306"/>
    </location>
</feature>
<evidence type="ECO:0000256" key="4">
    <source>
        <dbReference type="ARBA" id="ARBA00023136"/>
    </source>
</evidence>
<feature type="region of interest" description="Disordered" evidence="6">
    <location>
        <begin position="318"/>
        <end position="349"/>
    </location>
</feature>
<dbReference type="PROSITE" id="PS51775">
    <property type="entry name" value="GTD_BINDING"/>
    <property type="match status" value="1"/>
</dbReference>
<keyword evidence="5" id="KW-0175">Coiled coil</keyword>
<keyword evidence="2" id="KW-0812">Transmembrane</keyword>
<evidence type="ECO:0000256" key="1">
    <source>
        <dbReference type="ARBA" id="ARBA00004167"/>
    </source>
</evidence>
<dbReference type="PANTHER" id="PTHR31448:SF32">
    <property type="entry name" value="MYOSIN-BINDING PROTEIN 1"/>
    <property type="match status" value="1"/>
</dbReference>
<feature type="compositionally biased region" description="Basic and acidic residues" evidence="6">
    <location>
        <begin position="289"/>
        <end position="304"/>
    </location>
</feature>
<organism evidence="8">
    <name type="scientific">Sesamum angustifolium</name>
    <dbReference type="NCBI Taxonomy" id="2727405"/>
    <lineage>
        <taxon>Eukaryota</taxon>
        <taxon>Viridiplantae</taxon>
        <taxon>Streptophyta</taxon>
        <taxon>Embryophyta</taxon>
        <taxon>Tracheophyta</taxon>
        <taxon>Spermatophyta</taxon>
        <taxon>Magnoliopsida</taxon>
        <taxon>eudicotyledons</taxon>
        <taxon>Gunneridae</taxon>
        <taxon>Pentapetalae</taxon>
        <taxon>asterids</taxon>
        <taxon>lamiids</taxon>
        <taxon>Lamiales</taxon>
        <taxon>Pedaliaceae</taxon>
        <taxon>Sesamum</taxon>
    </lineage>
</organism>
<comment type="subcellular location">
    <subcellularLocation>
        <location evidence="1">Membrane</location>
        <topology evidence="1">Single-pass membrane protein</topology>
    </subcellularLocation>
</comment>
<feature type="coiled-coil region" evidence="5">
    <location>
        <begin position="600"/>
        <end position="627"/>
    </location>
</feature>
<dbReference type="EMBL" id="JACGWK010000003">
    <property type="protein sequence ID" value="KAL0364791.1"/>
    <property type="molecule type" value="Genomic_DNA"/>
</dbReference>
<dbReference type="InterPro" id="IPR039306">
    <property type="entry name" value="MYOB"/>
</dbReference>
<evidence type="ECO:0000256" key="6">
    <source>
        <dbReference type="SAM" id="MobiDB-lite"/>
    </source>
</evidence>
<reference evidence="8" key="1">
    <citation type="submission" date="2020-06" db="EMBL/GenBank/DDBJ databases">
        <authorList>
            <person name="Li T."/>
            <person name="Hu X."/>
            <person name="Zhang T."/>
            <person name="Song X."/>
            <person name="Zhang H."/>
            <person name="Dai N."/>
            <person name="Sheng W."/>
            <person name="Hou X."/>
            <person name="Wei L."/>
        </authorList>
    </citation>
    <scope>NUCLEOTIDE SEQUENCE</scope>
    <source>
        <strain evidence="8">G01</strain>
        <tissue evidence="8">Leaf</tissue>
    </source>
</reference>
<keyword evidence="3" id="KW-1133">Transmembrane helix</keyword>